<feature type="non-terminal residue" evidence="1">
    <location>
        <position position="89"/>
    </location>
</feature>
<proteinExistence type="predicted"/>
<reference evidence="1" key="1">
    <citation type="journal article" date="2023" name="IScience">
        <title>Live-bearing cockroach genome reveals convergent evolutionary mechanisms linked to viviparity in insects and beyond.</title>
        <authorList>
            <person name="Fouks B."/>
            <person name="Harrison M.C."/>
            <person name="Mikhailova A.A."/>
            <person name="Marchal E."/>
            <person name="English S."/>
            <person name="Carruthers M."/>
            <person name="Jennings E.C."/>
            <person name="Chiamaka E.L."/>
            <person name="Frigard R.A."/>
            <person name="Pippel M."/>
            <person name="Attardo G.M."/>
            <person name="Benoit J.B."/>
            <person name="Bornberg-Bauer E."/>
            <person name="Tobe S.S."/>
        </authorList>
    </citation>
    <scope>NUCLEOTIDE SEQUENCE</scope>
    <source>
        <strain evidence="1">Stay&amp;Tobe</strain>
    </source>
</reference>
<dbReference type="EMBL" id="JASPKZ010008199">
    <property type="protein sequence ID" value="KAJ9580696.1"/>
    <property type="molecule type" value="Genomic_DNA"/>
</dbReference>
<comment type="caution">
    <text evidence="1">The sequence shown here is derived from an EMBL/GenBank/DDBJ whole genome shotgun (WGS) entry which is preliminary data.</text>
</comment>
<evidence type="ECO:0000313" key="1">
    <source>
        <dbReference type="EMBL" id="KAJ9580696.1"/>
    </source>
</evidence>
<protein>
    <submittedName>
        <fullName evidence="1">Uncharacterized protein</fullName>
    </submittedName>
</protein>
<reference evidence="1" key="2">
    <citation type="submission" date="2023-05" db="EMBL/GenBank/DDBJ databases">
        <authorList>
            <person name="Fouks B."/>
        </authorList>
    </citation>
    <scope>NUCLEOTIDE SEQUENCE</scope>
    <source>
        <strain evidence="1">Stay&amp;Tobe</strain>
        <tissue evidence="1">Testes</tissue>
    </source>
</reference>
<accession>A0AAD7ZHU2</accession>
<dbReference type="Proteomes" id="UP001233999">
    <property type="component" value="Unassembled WGS sequence"/>
</dbReference>
<gene>
    <name evidence="1" type="ORF">L9F63_024124</name>
</gene>
<organism evidence="1 2">
    <name type="scientific">Diploptera punctata</name>
    <name type="common">Pacific beetle cockroach</name>
    <dbReference type="NCBI Taxonomy" id="6984"/>
    <lineage>
        <taxon>Eukaryota</taxon>
        <taxon>Metazoa</taxon>
        <taxon>Ecdysozoa</taxon>
        <taxon>Arthropoda</taxon>
        <taxon>Hexapoda</taxon>
        <taxon>Insecta</taxon>
        <taxon>Pterygota</taxon>
        <taxon>Neoptera</taxon>
        <taxon>Polyneoptera</taxon>
        <taxon>Dictyoptera</taxon>
        <taxon>Blattodea</taxon>
        <taxon>Blaberoidea</taxon>
        <taxon>Blaberidae</taxon>
        <taxon>Diplopterinae</taxon>
        <taxon>Diploptera</taxon>
    </lineage>
</organism>
<dbReference type="AlphaFoldDB" id="A0AAD7ZHU2"/>
<sequence>EYTVNCAKNTQVITVVCAMKAVKAGRMLYVRDEGGREDVLMCARRRRQGRSCVNRCATKEAGVGAMKAGKVVVLMVCAMKAGQVCVNVI</sequence>
<feature type="non-terminal residue" evidence="1">
    <location>
        <position position="1"/>
    </location>
</feature>
<evidence type="ECO:0000313" key="2">
    <source>
        <dbReference type="Proteomes" id="UP001233999"/>
    </source>
</evidence>
<keyword evidence="2" id="KW-1185">Reference proteome</keyword>
<name>A0AAD7ZHU2_DIPPU</name>